<sequence length="395" mass="45388">MTPLTVSFVVCAFGLSLVSGRASEFPESTDQLDACGKHYKDLLAATTAWHEKSCNGTSKRAACVVPEHEQAYLELKQRCKQAHDERTAKVNEMYEKLPKYIVEMNSRVNLLQESLRADLPSLQDMVNEQKGLLEAAWRYGAQLQRELLLTSMESNRMQRALMLHSMLVNSSLTEMMQESYKYHGGNSRMVARMLKFARKIPAADERVEVYKQLAQLLKSNNQNDRYPAIIFSQDAKQLEERYKPDQAEYQDKVVARWQAQLLVGNFHEVLMFAQDFPEYYARVEKDLYAALKNQWSVDAFNRMIYLPTSLPTAEQRVGAFRAVVDSLLANQTKQRNDAFLMRLANELTKLEATLEGSDEATRTSLEEAKNVFQQFTYTRDFAAYAELYKVFRAAL</sequence>
<protein>
    <submittedName>
        <fullName evidence="2">Uncharacterized protein</fullName>
    </submittedName>
</protein>
<reference evidence="3" key="1">
    <citation type="submission" date="2013-09" db="EMBL/GenBank/DDBJ databases">
        <title>The Genome Sequence of Anopheles maculatus species B.</title>
        <authorList>
            <consortium name="The Broad Institute Genomics Platform"/>
            <person name="Neafsey D.E."/>
            <person name="Besansky N."/>
            <person name="Howell P."/>
            <person name="Walton C."/>
            <person name="Young S.K."/>
            <person name="Zeng Q."/>
            <person name="Gargeya S."/>
            <person name="Fitzgerald M."/>
            <person name="Haas B."/>
            <person name="Abouelleil A."/>
            <person name="Allen A.W."/>
            <person name="Alvarado L."/>
            <person name="Arachchi H.M."/>
            <person name="Berlin A.M."/>
            <person name="Chapman S.B."/>
            <person name="Gainer-Dewar J."/>
            <person name="Goldberg J."/>
            <person name="Griggs A."/>
            <person name="Gujja S."/>
            <person name="Hansen M."/>
            <person name="Howarth C."/>
            <person name="Imamovic A."/>
            <person name="Ireland A."/>
            <person name="Larimer J."/>
            <person name="McCowan C."/>
            <person name="Murphy C."/>
            <person name="Pearson M."/>
            <person name="Poon T.W."/>
            <person name="Priest M."/>
            <person name="Roberts A."/>
            <person name="Saif S."/>
            <person name="Shea T."/>
            <person name="Sisk P."/>
            <person name="Sykes S."/>
            <person name="Wortman J."/>
            <person name="Nusbaum C."/>
            <person name="Birren B."/>
        </authorList>
    </citation>
    <scope>NUCLEOTIDE SEQUENCE [LARGE SCALE GENOMIC DNA]</scope>
    <source>
        <strain evidence="3">maculatus3</strain>
    </source>
</reference>
<feature type="chain" id="PRO_5008136280" evidence="1">
    <location>
        <begin position="23"/>
        <end position="395"/>
    </location>
</feature>
<keyword evidence="3" id="KW-1185">Reference proteome</keyword>
<dbReference type="Proteomes" id="UP000075901">
    <property type="component" value="Unassembled WGS sequence"/>
</dbReference>
<dbReference type="EnsemblMetazoa" id="AMAM016400-RA">
    <property type="protein sequence ID" value="AMAM016400-PA"/>
    <property type="gene ID" value="AMAM016400"/>
</dbReference>
<accession>A0A182SZ78</accession>
<evidence type="ECO:0000313" key="3">
    <source>
        <dbReference type="Proteomes" id="UP000075901"/>
    </source>
</evidence>
<evidence type="ECO:0000313" key="2">
    <source>
        <dbReference type="EnsemblMetazoa" id="AMAM016400-PA"/>
    </source>
</evidence>
<name>A0A182SZ78_9DIPT</name>
<evidence type="ECO:0000256" key="1">
    <source>
        <dbReference type="SAM" id="SignalP"/>
    </source>
</evidence>
<proteinExistence type="predicted"/>
<feature type="signal peptide" evidence="1">
    <location>
        <begin position="1"/>
        <end position="22"/>
    </location>
</feature>
<reference evidence="2" key="2">
    <citation type="submission" date="2020-05" db="UniProtKB">
        <authorList>
            <consortium name="EnsemblMetazoa"/>
        </authorList>
    </citation>
    <scope>IDENTIFICATION</scope>
    <source>
        <strain evidence="2">maculatus3</strain>
    </source>
</reference>
<keyword evidence="1" id="KW-0732">Signal</keyword>
<organism evidence="2 3">
    <name type="scientific">Anopheles maculatus</name>
    <dbReference type="NCBI Taxonomy" id="74869"/>
    <lineage>
        <taxon>Eukaryota</taxon>
        <taxon>Metazoa</taxon>
        <taxon>Ecdysozoa</taxon>
        <taxon>Arthropoda</taxon>
        <taxon>Hexapoda</taxon>
        <taxon>Insecta</taxon>
        <taxon>Pterygota</taxon>
        <taxon>Neoptera</taxon>
        <taxon>Endopterygota</taxon>
        <taxon>Diptera</taxon>
        <taxon>Nematocera</taxon>
        <taxon>Culicoidea</taxon>
        <taxon>Culicidae</taxon>
        <taxon>Anophelinae</taxon>
        <taxon>Anopheles</taxon>
        <taxon>Anopheles maculatus group</taxon>
    </lineage>
</organism>
<dbReference type="AlphaFoldDB" id="A0A182SZ78"/>
<dbReference type="VEuPathDB" id="VectorBase:AMAM016400"/>